<sequence>MALDAAPEKSAPARIPHPLDSDADGVNRPGLHKNARYHEIRETGTGVAEVRRHDGGTAKLVTRYHDVEQVLRNQEVFSREAALDADAVDLEGTMLGLDLEDHAAVRGAVKDWFSPQATERLRRTARERAAAQLTAMLAGKEPADLVTAFALPFSLDLICDMMGLPQEDRLRFHAWGDAFLGTSAQTRVDAAEAQMAMVGYLSGLVEERRRDPSEDLLSRVAVGAADLPFDRQVKLPLTLVLGGWETVASSIGTQIHVLLTHPYEDHETAYGYLSAHPEAVPGAVTELERLFSTTAADDLPRRVTREVTLPSGERLRPGDLVIPSHDAANCDPRVFTDPHRMDFGRTPNRHLSFGYGPHHCIGRHLGHMEVETAVALLTRELPSLRLAVPSDEITRKPGHVINGPSALPVAWSAPAD</sequence>
<evidence type="ECO:0000256" key="2">
    <source>
        <dbReference type="ARBA" id="ARBA00022617"/>
    </source>
</evidence>
<dbReference type="InterPro" id="IPR036396">
    <property type="entry name" value="Cyt_P450_sf"/>
</dbReference>
<organism evidence="9 10">
    <name type="scientific">Actinomadura luteofluorescens</name>
    <dbReference type="NCBI Taxonomy" id="46163"/>
    <lineage>
        <taxon>Bacteria</taxon>
        <taxon>Bacillati</taxon>
        <taxon>Actinomycetota</taxon>
        <taxon>Actinomycetes</taxon>
        <taxon>Streptosporangiales</taxon>
        <taxon>Thermomonosporaceae</taxon>
        <taxon>Actinomadura</taxon>
    </lineage>
</organism>
<evidence type="ECO:0000256" key="5">
    <source>
        <dbReference type="ARBA" id="ARBA00023004"/>
    </source>
</evidence>
<dbReference type="GO" id="GO:0020037">
    <property type="term" value="F:heme binding"/>
    <property type="evidence" value="ECO:0007669"/>
    <property type="project" value="InterPro"/>
</dbReference>
<dbReference type="Proteomes" id="UP000529783">
    <property type="component" value="Unassembled WGS sequence"/>
</dbReference>
<proteinExistence type="inferred from homology"/>
<comment type="similarity">
    <text evidence="1 7">Belongs to the cytochrome P450 family.</text>
</comment>
<dbReference type="PROSITE" id="PS00086">
    <property type="entry name" value="CYTOCHROME_P450"/>
    <property type="match status" value="1"/>
</dbReference>
<comment type="caution">
    <text evidence="9">The sequence shown here is derived from an EMBL/GenBank/DDBJ whole genome shotgun (WGS) entry which is preliminary data.</text>
</comment>
<keyword evidence="4 7" id="KW-0560">Oxidoreductase</keyword>
<evidence type="ECO:0000256" key="7">
    <source>
        <dbReference type="RuleBase" id="RU000461"/>
    </source>
</evidence>
<keyword evidence="10" id="KW-1185">Reference proteome</keyword>
<accession>A0A7Y9ECW8</accession>
<dbReference type="PRINTS" id="PR00359">
    <property type="entry name" value="BP450"/>
</dbReference>
<dbReference type="InterPro" id="IPR017972">
    <property type="entry name" value="Cyt_P450_CS"/>
</dbReference>
<evidence type="ECO:0000256" key="4">
    <source>
        <dbReference type="ARBA" id="ARBA00023002"/>
    </source>
</evidence>
<dbReference type="AlphaFoldDB" id="A0A7Y9ECW8"/>
<evidence type="ECO:0000256" key="6">
    <source>
        <dbReference type="ARBA" id="ARBA00023033"/>
    </source>
</evidence>
<keyword evidence="5 7" id="KW-0408">Iron</keyword>
<reference evidence="9 10" key="1">
    <citation type="submission" date="2020-07" db="EMBL/GenBank/DDBJ databases">
        <title>Sequencing the genomes of 1000 actinobacteria strains.</title>
        <authorList>
            <person name="Klenk H.-P."/>
        </authorList>
    </citation>
    <scope>NUCLEOTIDE SEQUENCE [LARGE SCALE GENOMIC DNA]</scope>
    <source>
        <strain evidence="9 10">DSM 40398</strain>
    </source>
</reference>
<dbReference type="GO" id="GO:0016705">
    <property type="term" value="F:oxidoreductase activity, acting on paired donors, with incorporation or reduction of molecular oxygen"/>
    <property type="evidence" value="ECO:0007669"/>
    <property type="project" value="InterPro"/>
</dbReference>
<evidence type="ECO:0000313" key="10">
    <source>
        <dbReference type="Proteomes" id="UP000529783"/>
    </source>
</evidence>
<keyword evidence="2 7" id="KW-0349">Heme</keyword>
<dbReference type="SUPFAM" id="SSF48264">
    <property type="entry name" value="Cytochrome P450"/>
    <property type="match status" value="1"/>
</dbReference>
<dbReference type="PANTHER" id="PTHR46696:SF1">
    <property type="entry name" value="CYTOCHROME P450 YJIB-RELATED"/>
    <property type="match status" value="1"/>
</dbReference>
<dbReference type="EMBL" id="JACCBA010000001">
    <property type="protein sequence ID" value="NYD45448.1"/>
    <property type="molecule type" value="Genomic_DNA"/>
</dbReference>
<dbReference type="GO" id="GO:0005506">
    <property type="term" value="F:iron ion binding"/>
    <property type="evidence" value="ECO:0007669"/>
    <property type="project" value="InterPro"/>
</dbReference>
<dbReference type="GO" id="GO:0004497">
    <property type="term" value="F:monooxygenase activity"/>
    <property type="evidence" value="ECO:0007669"/>
    <property type="project" value="UniProtKB-KW"/>
</dbReference>
<dbReference type="Pfam" id="PF00067">
    <property type="entry name" value="p450"/>
    <property type="match status" value="1"/>
</dbReference>
<dbReference type="RefSeq" id="WP_179842868.1">
    <property type="nucleotide sequence ID" value="NZ_JACCBA010000001.1"/>
</dbReference>
<dbReference type="PANTHER" id="PTHR46696">
    <property type="entry name" value="P450, PUTATIVE (EUROFUNG)-RELATED"/>
    <property type="match status" value="1"/>
</dbReference>
<dbReference type="FunFam" id="1.10.630.10:FF:000018">
    <property type="entry name" value="Cytochrome P450 monooxygenase"/>
    <property type="match status" value="1"/>
</dbReference>
<evidence type="ECO:0000313" key="9">
    <source>
        <dbReference type="EMBL" id="NYD45448.1"/>
    </source>
</evidence>
<dbReference type="InterPro" id="IPR001128">
    <property type="entry name" value="Cyt_P450"/>
</dbReference>
<gene>
    <name evidence="9" type="ORF">BJY14_001431</name>
</gene>
<feature type="region of interest" description="Disordered" evidence="8">
    <location>
        <begin position="1"/>
        <end position="35"/>
    </location>
</feature>
<protein>
    <submittedName>
        <fullName evidence="9">Cytochrome P450</fullName>
    </submittedName>
</protein>
<name>A0A7Y9ECW8_9ACTN</name>
<dbReference type="Gene3D" id="1.10.630.10">
    <property type="entry name" value="Cytochrome P450"/>
    <property type="match status" value="1"/>
</dbReference>
<evidence type="ECO:0000256" key="1">
    <source>
        <dbReference type="ARBA" id="ARBA00010617"/>
    </source>
</evidence>
<dbReference type="InterPro" id="IPR002397">
    <property type="entry name" value="Cyt_P450_B"/>
</dbReference>
<evidence type="ECO:0000256" key="8">
    <source>
        <dbReference type="SAM" id="MobiDB-lite"/>
    </source>
</evidence>
<evidence type="ECO:0000256" key="3">
    <source>
        <dbReference type="ARBA" id="ARBA00022723"/>
    </source>
</evidence>
<keyword evidence="6 7" id="KW-0503">Monooxygenase</keyword>
<keyword evidence="3 7" id="KW-0479">Metal-binding</keyword>